<feature type="region of interest" description="Disordered" evidence="6">
    <location>
        <begin position="227"/>
        <end position="256"/>
    </location>
</feature>
<dbReference type="EMBL" id="JACAZF010000004">
    <property type="protein sequence ID" value="KAF7306321.1"/>
    <property type="molecule type" value="Genomic_DNA"/>
</dbReference>
<keyword evidence="3 5" id="KW-0347">Helicase</keyword>
<evidence type="ECO:0000256" key="5">
    <source>
        <dbReference type="PROSITE-ProRule" id="PRU00560"/>
    </source>
</evidence>
<dbReference type="PANTHER" id="PTHR21529">
    <property type="entry name" value="MAMMARY TURMOR VIRUS RECEPTOR HOMOLOG 1, 2 MTVR1, 2"/>
    <property type="match status" value="1"/>
</dbReference>
<evidence type="ECO:0000313" key="9">
    <source>
        <dbReference type="Proteomes" id="UP000636479"/>
    </source>
</evidence>
<dbReference type="GO" id="GO:0016787">
    <property type="term" value="F:hydrolase activity"/>
    <property type="evidence" value="ECO:0007669"/>
    <property type="project" value="UniProtKB-UniRule"/>
</dbReference>
<reference evidence="8" key="1">
    <citation type="submission" date="2020-05" db="EMBL/GenBank/DDBJ databases">
        <title>Mycena genomes resolve the evolution of fungal bioluminescence.</title>
        <authorList>
            <person name="Tsai I.J."/>
        </authorList>
    </citation>
    <scope>NUCLEOTIDE SEQUENCE</scope>
    <source>
        <strain evidence="8">171206Taipei</strain>
    </source>
</reference>
<gene>
    <name evidence="8" type="ORF">MIND_00423300</name>
</gene>
<name>A0A8H6SVN4_9AGAR</name>
<dbReference type="InterPro" id="IPR039904">
    <property type="entry name" value="TRANK1"/>
</dbReference>
<protein>
    <submittedName>
        <fullName evidence="8">UvrD-like helicase ATP-binding domain-containing protein</fullName>
    </submittedName>
</protein>
<dbReference type="InterPro" id="IPR027417">
    <property type="entry name" value="P-loop_NTPase"/>
</dbReference>
<dbReference type="InterPro" id="IPR014016">
    <property type="entry name" value="UvrD-like_ATP-bd"/>
</dbReference>
<keyword evidence="1 5" id="KW-0547">Nucleotide-binding</keyword>
<comment type="caution">
    <text evidence="8">The sequence shown here is derived from an EMBL/GenBank/DDBJ whole genome shotgun (WGS) entry which is preliminary data.</text>
</comment>
<evidence type="ECO:0000256" key="2">
    <source>
        <dbReference type="ARBA" id="ARBA00022801"/>
    </source>
</evidence>
<dbReference type="OrthoDB" id="3156807at2759"/>
<dbReference type="GO" id="GO:0004386">
    <property type="term" value="F:helicase activity"/>
    <property type="evidence" value="ECO:0007669"/>
    <property type="project" value="UniProtKB-UniRule"/>
</dbReference>
<dbReference type="PANTHER" id="PTHR21529:SF4">
    <property type="entry name" value="TPR AND ANKYRIN REPEAT-CONTAINING PROTEIN 1"/>
    <property type="match status" value="1"/>
</dbReference>
<feature type="domain" description="UvrD-like helicase ATP-binding" evidence="7">
    <location>
        <begin position="928"/>
        <end position="1278"/>
    </location>
</feature>
<keyword evidence="4 5" id="KW-0067">ATP-binding</keyword>
<dbReference type="SUPFAM" id="SSF48452">
    <property type="entry name" value="TPR-like"/>
    <property type="match status" value="1"/>
</dbReference>
<keyword evidence="2 5" id="KW-0378">Hydrolase</keyword>
<feature type="compositionally biased region" description="Acidic residues" evidence="6">
    <location>
        <begin position="237"/>
        <end position="247"/>
    </location>
</feature>
<sequence length="2586" mass="291165">MLGKAAARVPLSSRGYIDLMDAGLSGVSGAQHIISMISSRRSVTKLILGSNNLGDDGCIVLFKFLASAVGRKHQIAEISLNTNRLGNRGLLAIAEYLQDNQSLRQLLLPYNTFTYDAEVLTRFTSALNSSRLQLLSLTGNHDLSDPFVCEFLPLLDSPELQELHLSATGLTPNASPSLIEYVSSPRCHLHVLKCNGNSLGFRAIKAIVRAVERHNFTIVTLEMYSNQATTEPVNSDNTEDDEEDQDDGAGPSSVGLDAWKANDASIRRVLLRNSHLKRVTEKDALCLLRYSRPLLLPRQMPDAVPPTEPSPSGFAFRSLPTELQLYIMSFFAPSLSPAQRIRIYTYASSSATLPRITLSLPGFPIKGTSMCVLDPAIMPSTGSSSGCAGGRCAGAGGKTLTEFWWPQAPHFFSFVEQFPKLSWRLTEYGIWIHSRNEVVLYTSFHGCSLTSSGLQQRARCEYKNSFRKLSYRAELFVVATPEDVENAAMEFATMVTVSNVDRILQDVLEHESPTIARLAIASLGKDLVLSHFPTKPQDFNGSLVARVLSDLSVFFLLAHKITNINDNHHILVKEALIVLQTIAQQIMNLKTKSSHATTSKHGKVVMSLNGLNHKSRVRHQRTPRNAGPEVLLDIAPFERLGIGLPKSLEEFEQAEALIISTQKSILEAYLESLRLPHVWESLKSACLQTEMPESEPEIDAEVNDREDGPAVDIHVDNDTPFHVIQTIKFSAIYRKRIAGFGDWDINLAPQAEQQFRTLNKQDKALFNVLWKTLRMLSRGRLADATQQINTVESELPIFKVAVGEEFLVYYVDCVATDDQNDQQVLKVFGLYPASEVSGGTFWDSMSRELSKRGTVYIARCNHRQPDLTQSGVFTPMVFTARITAVDWDGPTQLPTDDTERILSLLLKTIHFSQDVMRSIIEDIEATFVLVISPEERRIVEHDESCYVFGRSGTGKTTTMLYKMLLIETSCLQLSARPVRQLFVTQSRTLADKVGEHFRHLISGYRPTAVARNLIASKIAGRALVKREERDKLRDDLPSRYSELQDHHFPLFISFEQLCVLLENDVVAQSEGTSKKTPTYLTFDKFKTQYWLHFPQALTRGLDAASIFSEFMGVIMGSEAALASTSSYLGREAYVASQPRRNIPASLKTRIYDLFLKYHSEKRCRGDLDLADRTRLVLQEFRKNGVPGQKIDYLYVDEVQDNLLIDMLLLRSLCHNPNGLFWAGDTAQTISAGSAFRFKELKAFLYRVEQRRKCKQPGASFMPVSQPQIFQLTTNYRSHTGIVNCARTIIETIMHFWPDSIDKLQPERATVDGLTPLFFDNRDNTVDANRFLFGPETSGGRIDFGAYQCILVRDKSAKERFLREVGELAIIMPIYDAKGLEFNDILLYDFFADSDVEEAQWRVILNMLEEEIAPAFDSIRHSSVCMELKSLYVAVTRARSNLWIVDRSSKGEPMRALWARRHQVQNCSFGKDTRQFAIASRPEDWKAQGEELFDKGLFSNARLCFQRAFMPHEAAISNAYALREEAEEMFAKPRETKLKFVEAGNAFLSCAKSTTDTETSWEYAAIAGDCFERGDSLLCGVEAFTLARKFDKVATFYRKLGMFDEMVQTIQQHPEIDTTTSKALINVARLFYFKSGHPKKAAALFSSTEDPLEYLSSRGLQVERARFLQDVKEELSQAAEVQLQAGKLFAAIELFVRDGNSERAAACIAQGFWASLPFATTAVASDPSVSRLLKFAARLDLTCLASTRRDEINMFEAIINQDIDKLRIVGQSFQTANNTPAVLLCLDHYFTHRSSVQDLEVDALVDHLSLFLLFVKHLYHAAFGIDPATTSGAARLMGFSKDSEDRFTIPPTWFLQQFLNDSKRPQDVGSCVVSAFQLRNAYQTALRRRLYDHVWKENASCRTNKVFRGPCLTFTLFNRHCNRHECQQEHVDPATLTPESYTLRVRAHLLQILIYQSLQFQRMSIAERGFWMSRLYSILNPSSYRLGSPGHFRLRNIPEAALGLRVLGDWLRDGAYGLGFEPGFPFFKLTHFVEIVQLAFQFDRQYAMDYLTKAPFMNTNKPLIYQRGPGGYVLFEFLKAIQDAEEWSLSAGVIFLRHIAVENALPIQIRLICDLADNICGRLIIADRQRRGGVFHNITLPLSWLVRQVTSGRNGFVSPRASNTCWIFARTLVALLEPVLTGVGAGHLLFDNKDLANAVIGFRIRNIFLARLCRCLGLLVYNFGSASLRMFVFQSITSLGSYPPRIFSQMTMSFIQANDWPEMARAVRGSTGDSALDEMVQLLHVSNHRPPAMPNVRQIVHRHLDELPQLLGLAPAPSAGPSPSVLKQTTQIAPETMTNQQVVVAATKDADQPGDDDEGLVEENVTLPTYVEPASRPQKEIAAAEKLHRVLTQALERGKQRQTDGSIKSQRVLPAIVESFLVYRQLVRITPESTLTERVYARTVWGPLQHLLHCLRLVHHVAQEKAQQFQQDFKNLDHEALEALDEKLTAVQCTLETTTKFQKVLGSTDKEGIHRDRNLAGLKQRVKEAIVIFSALPFAWPPHGKAHFGVVVHWMENWPESELRKPTAKRVKRPRLNMGDEADIDDF</sequence>
<dbReference type="SUPFAM" id="SSF52047">
    <property type="entry name" value="RNI-like"/>
    <property type="match status" value="1"/>
</dbReference>
<dbReference type="GO" id="GO:0005524">
    <property type="term" value="F:ATP binding"/>
    <property type="evidence" value="ECO:0007669"/>
    <property type="project" value="UniProtKB-UniRule"/>
</dbReference>
<dbReference type="Gene3D" id="3.80.10.10">
    <property type="entry name" value="Ribonuclease Inhibitor"/>
    <property type="match status" value="2"/>
</dbReference>
<dbReference type="GeneID" id="59343564"/>
<proteinExistence type="predicted"/>
<dbReference type="PROSITE" id="PS51198">
    <property type="entry name" value="UVRD_HELICASE_ATP_BIND"/>
    <property type="match status" value="1"/>
</dbReference>
<dbReference type="Pfam" id="PF00580">
    <property type="entry name" value="UvrD-helicase"/>
    <property type="match status" value="1"/>
</dbReference>
<organism evidence="8 9">
    <name type="scientific">Mycena indigotica</name>
    <dbReference type="NCBI Taxonomy" id="2126181"/>
    <lineage>
        <taxon>Eukaryota</taxon>
        <taxon>Fungi</taxon>
        <taxon>Dikarya</taxon>
        <taxon>Basidiomycota</taxon>
        <taxon>Agaricomycotina</taxon>
        <taxon>Agaricomycetes</taxon>
        <taxon>Agaricomycetidae</taxon>
        <taxon>Agaricales</taxon>
        <taxon>Marasmiineae</taxon>
        <taxon>Mycenaceae</taxon>
        <taxon>Mycena</taxon>
    </lineage>
</organism>
<evidence type="ECO:0000313" key="8">
    <source>
        <dbReference type="EMBL" id="KAF7306321.1"/>
    </source>
</evidence>
<dbReference type="RefSeq" id="XP_037221340.1">
    <property type="nucleotide sequence ID" value="XM_037361048.1"/>
</dbReference>
<evidence type="ECO:0000256" key="1">
    <source>
        <dbReference type="ARBA" id="ARBA00022741"/>
    </source>
</evidence>
<dbReference type="SUPFAM" id="SSF52540">
    <property type="entry name" value="P-loop containing nucleoside triphosphate hydrolases"/>
    <property type="match status" value="1"/>
</dbReference>
<dbReference type="Gene3D" id="3.40.50.300">
    <property type="entry name" value="P-loop containing nucleotide triphosphate hydrolases"/>
    <property type="match status" value="2"/>
</dbReference>
<feature type="compositionally biased region" description="Polar residues" evidence="6">
    <location>
        <begin position="227"/>
        <end position="236"/>
    </location>
</feature>
<evidence type="ECO:0000256" key="6">
    <source>
        <dbReference type="SAM" id="MobiDB-lite"/>
    </source>
</evidence>
<evidence type="ECO:0000256" key="3">
    <source>
        <dbReference type="ARBA" id="ARBA00022806"/>
    </source>
</evidence>
<evidence type="ECO:0000259" key="7">
    <source>
        <dbReference type="PROSITE" id="PS51198"/>
    </source>
</evidence>
<keyword evidence="9" id="KW-1185">Reference proteome</keyword>
<dbReference type="Proteomes" id="UP000636479">
    <property type="component" value="Unassembled WGS sequence"/>
</dbReference>
<dbReference type="InterPro" id="IPR032675">
    <property type="entry name" value="LRR_dom_sf"/>
</dbReference>
<dbReference type="SMART" id="SM00368">
    <property type="entry name" value="LRR_RI"/>
    <property type="match status" value="4"/>
</dbReference>
<accession>A0A8H6SVN4</accession>
<dbReference type="InterPro" id="IPR011990">
    <property type="entry name" value="TPR-like_helical_dom_sf"/>
</dbReference>
<feature type="binding site" evidence="5">
    <location>
        <begin position="949"/>
        <end position="956"/>
    </location>
    <ligand>
        <name>ATP</name>
        <dbReference type="ChEBI" id="CHEBI:30616"/>
    </ligand>
</feature>
<evidence type="ECO:0000256" key="4">
    <source>
        <dbReference type="ARBA" id="ARBA00022840"/>
    </source>
</evidence>